<dbReference type="PANTHER" id="PTHR43365:SF1">
    <property type="entry name" value="ACETYL-COA C-ACYLTRANSFERASE"/>
    <property type="match status" value="1"/>
</dbReference>
<dbReference type="Proteomes" id="UP000637074">
    <property type="component" value="Unassembled WGS sequence"/>
</dbReference>
<dbReference type="PIRSF" id="PIRSF000429">
    <property type="entry name" value="Ac-CoA_Ac_transf"/>
    <property type="match status" value="1"/>
</dbReference>
<sequence length="384" mass="41271">MREVVIVEGVRTPVGRKNGVLKDIRPDDLAALTLKELVNRAGISPAIVDDVVLGCVTQSGEQAGDIARVAALNAGFPIEVPGTTIDRQCGSSQQAVHFAAQAILSGDMDIVIAGGVESMSRVPMGSNYQGADPFSQNLRSRYEMIHQGLSAERIAEKYGFTREELDRFSLESHQKALNAQEEGYFTREIFPLEVTLPDGTTMIVKEDSGPRRDTSMERLAGLKPSFKEDGVIHAGNSSQISDGAAALLLMSREKAEELGLKPRFRVHTRVVVGSDPTLMLTGPIPATQKALEKSALSIDDIDVFEVNEAFAPVPLAWLKETGANPAKLNPNGGAIALGHPLGGSGARLMVTMMHELERIGGRYGLQTMCEGHGMANATIIERVF</sequence>
<evidence type="ECO:0000256" key="3">
    <source>
        <dbReference type="ARBA" id="ARBA00023315"/>
    </source>
</evidence>
<dbReference type="Pfam" id="PF02803">
    <property type="entry name" value="Thiolase_C"/>
    <property type="match status" value="1"/>
</dbReference>
<keyword evidence="3 4" id="KW-0012">Acyltransferase</keyword>
<gene>
    <name evidence="7" type="ORF">AM1BK_42110</name>
</gene>
<dbReference type="PROSITE" id="PS00737">
    <property type="entry name" value="THIOLASE_2"/>
    <property type="match status" value="1"/>
</dbReference>
<keyword evidence="8" id="KW-1185">Reference proteome</keyword>
<dbReference type="EMBL" id="BNDS01000026">
    <property type="protein sequence ID" value="GHI00669.1"/>
    <property type="molecule type" value="Genomic_DNA"/>
</dbReference>
<dbReference type="CDD" id="cd00751">
    <property type="entry name" value="thiolase"/>
    <property type="match status" value="1"/>
</dbReference>
<evidence type="ECO:0000256" key="2">
    <source>
        <dbReference type="ARBA" id="ARBA00022679"/>
    </source>
</evidence>
<dbReference type="InterPro" id="IPR016039">
    <property type="entry name" value="Thiolase-like"/>
</dbReference>
<dbReference type="Pfam" id="PF00108">
    <property type="entry name" value="Thiolase_N"/>
    <property type="match status" value="1"/>
</dbReference>
<accession>A0ABQ3N9X6</accession>
<comment type="similarity">
    <text evidence="1 4">Belongs to the thiolase-like superfamily. Thiolase family.</text>
</comment>
<evidence type="ECO:0000256" key="4">
    <source>
        <dbReference type="RuleBase" id="RU003557"/>
    </source>
</evidence>
<dbReference type="InterPro" id="IPR020616">
    <property type="entry name" value="Thiolase_N"/>
</dbReference>
<dbReference type="InterPro" id="IPR002155">
    <property type="entry name" value="Thiolase"/>
</dbReference>
<dbReference type="NCBIfam" id="TIGR01930">
    <property type="entry name" value="AcCoA-C-Actrans"/>
    <property type="match status" value="1"/>
</dbReference>
<reference evidence="7 8" key="1">
    <citation type="journal article" date="2022" name="Int. J. Syst. Evol. Microbiol.">
        <title>Neobacillus kokaensis sp. nov., isolated from soil.</title>
        <authorList>
            <person name="Yuki K."/>
            <person name="Matsubara H."/>
            <person name="Yamaguchi S."/>
        </authorList>
    </citation>
    <scope>NUCLEOTIDE SEQUENCE [LARGE SCALE GENOMIC DNA]</scope>
    <source>
        <strain evidence="7 8">LOB 377</strain>
    </source>
</reference>
<feature type="domain" description="Thiolase C-terminal" evidence="6">
    <location>
        <begin position="261"/>
        <end position="382"/>
    </location>
</feature>
<proteinExistence type="inferred from homology"/>
<comment type="caution">
    <text evidence="7">The sequence shown here is derived from an EMBL/GenBank/DDBJ whole genome shotgun (WGS) entry which is preliminary data.</text>
</comment>
<evidence type="ECO:0000259" key="5">
    <source>
        <dbReference type="Pfam" id="PF00108"/>
    </source>
</evidence>
<evidence type="ECO:0000313" key="8">
    <source>
        <dbReference type="Proteomes" id="UP000637074"/>
    </source>
</evidence>
<evidence type="ECO:0000259" key="6">
    <source>
        <dbReference type="Pfam" id="PF02803"/>
    </source>
</evidence>
<dbReference type="Gene3D" id="3.40.47.10">
    <property type="match status" value="1"/>
</dbReference>
<keyword evidence="2 4" id="KW-0808">Transferase</keyword>
<protein>
    <submittedName>
        <fullName evidence="7">Acyl-CoA dehydrogenase</fullName>
    </submittedName>
</protein>
<organism evidence="7 8">
    <name type="scientific">Neobacillus kokaensis</name>
    <dbReference type="NCBI Taxonomy" id="2759023"/>
    <lineage>
        <taxon>Bacteria</taxon>
        <taxon>Bacillati</taxon>
        <taxon>Bacillota</taxon>
        <taxon>Bacilli</taxon>
        <taxon>Bacillales</taxon>
        <taxon>Bacillaceae</taxon>
        <taxon>Neobacillus</taxon>
    </lineage>
</organism>
<name>A0ABQ3N9X6_9BACI</name>
<dbReference type="SUPFAM" id="SSF53901">
    <property type="entry name" value="Thiolase-like"/>
    <property type="match status" value="2"/>
</dbReference>
<feature type="domain" description="Thiolase N-terminal" evidence="5">
    <location>
        <begin position="4"/>
        <end position="253"/>
    </location>
</feature>
<dbReference type="RefSeq" id="WP_191276259.1">
    <property type="nucleotide sequence ID" value="NZ_BNDS01000026.1"/>
</dbReference>
<dbReference type="InterPro" id="IPR020613">
    <property type="entry name" value="Thiolase_CS"/>
</dbReference>
<evidence type="ECO:0000256" key="1">
    <source>
        <dbReference type="ARBA" id="ARBA00010982"/>
    </source>
</evidence>
<dbReference type="PANTHER" id="PTHR43365">
    <property type="entry name" value="BLR7806 PROTEIN"/>
    <property type="match status" value="1"/>
</dbReference>
<evidence type="ECO:0000313" key="7">
    <source>
        <dbReference type="EMBL" id="GHI00669.1"/>
    </source>
</evidence>
<dbReference type="InterPro" id="IPR020617">
    <property type="entry name" value="Thiolase_C"/>
</dbReference>